<keyword evidence="10" id="KW-1185">Reference proteome</keyword>
<dbReference type="PANTHER" id="PTHR23513:SF6">
    <property type="entry name" value="MAJOR FACILITATOR SUPERFAMILY ASSOCIATED DOMAIN-CONTAINING PROTEIN"/>
    <property type="match status" value="1"/>
</dbReference>
<proteinExistence type="predicted"/>
<evidence type="ECO:0000256" key="7">
    <source>
        <dbReference type="SAM" id="Phobius"/>
    </source>
</evidence>
<dbReference type="PROSITE" id="PS50850">
    <property type="entry name" value="MFS"/>
    <property type="match status" value="1"/>
</dbReference>
<accession>A0A927MTK7</accession>
<feature type="transmembrane region" description="Helical" evidence="7">
    <location>
        <begin position="378"/>
        <end position="397"/>
    </location>
</feature>
<feature type="transmembrane region" description="Helical" evidence="7">
    <location>
        <begin position="353"/>
        <end position="372"/>
    </location>
</feature>
<dbReference type="InterPro" id="IPR010290">
    <property type="entry name" value="TM_effector"/>
</dbReference>
<evidence type="ECO:0000256" key="5">
    <source>
        <dbReference type="ARBA" id="ARBA00022989"/>
    </source>
</evidence>
<evidence type="ECO:0000256" key="6">
    <source>
        <dbReference type="ARBA" id="ARBA00023136"/>
    </source>
</evidence>
<keyword evidence="4 7" id="KW-0812">Transmembrane</keyword>
<name>A0A927MTK7_9ACTN</name>
<evidence type="ECO:0000313" key="10">
    <source>
        <dbReference type="Proteomes" id="UP000638648"/>
    </source>
</evidence>
<sequence length="418" mass="43608">MAGLGRNFQTLLSATVISNLGDGIAAAAAPLLVASRTDDPVLVGLAVFAQQLPWLLFSLVSGVYVDRLDRQRLIVVVNVVRGLVIAALAVAVWQGAATLLVIYAAGFLAGTCETLGDNASAAMVPAIVSSADLPRANARLQAAFYLVNRFAAPPLGAALFVVAMALPFGVNAATFVLAAVLIATMRKVGADRPVSPGQPVPSDVPRRSVRADIVDGVRWLWHEPVIRMLAVALCLMNVTLTAGFSILVLYSRDRLGLSEVGYGVLITMSAVGGLLGTAVAPRLQGRFDGSVLLRVGLVVETLTHVGLALSTTVWLAAPVLVAFGVHASVWNGVTVTIRQRAVPDELRGRVQSVAMMFSIGGHALGALIGGPIASRLGLAGPFWVSAVVMAGLTAIAWRPFGRRLVTASPATTRIRPAR</sequence>
<reference evidence="9" key="1">
    <citation type="submission" date="2020-10" db="EMBL/GenBank/DDBJ databases">
        <title>Sequencing the genomes of 1000 actinobacteria strains.</title>
        <authorList>
            <person name="Klenk H.-P."/>
        </authorList>
    </citation>
    <scope>NUCLEOTIDE SEQUENCE</scope>
    <source>
        <strain evidence="9">DSM 45354</strain>
    </source>
</reference>
<keyword evidence="5 7" id="KW-1133">Transmembrane helix</keyword>
<feature type="domain" description="Major facilitator superfamily (MFS) profile" evidence="8">
    <location>
        <begin position="225"/>
        <end position="418"/>
    </location>
</feature>
<feature type="transmembrane region" description="Helical" evidence="7">
    <location>
        <begin position="228"/>
        <end position="250"/>
    </location>
</feature>
<keyword evidence="3" id="KW-1003">Cell membrane</keyword>
<dbReference type="EMBL" id="JADBEM010000001">
    <property type="protein sequence ID" value="MBE1606666.1"/>
    <property type="molecule type" value="Genomic_DNA"/>
</dbReference>
<gene>
    <name evidence="9" type="ORF">HEB94_003514</name>
</gene>
<dbReference type="GO" id="GO:0005886">
    <property type="term" value="C:plasma membrane"/>
    <property type="evidence" value="ECO:0007669"/>
    <property type="project" value="UniProtKB-SubCell"/>
</dbReference>
<dbReference type="Pfam" id="PF05977">
    <property type="entry name" value="MFS_3"/>
    <property type="match status" value="1"/>
</dbReference>
<keyword evidence="6 7" id="KW-0472">Membrane</keyword>
<dbReference type="Gene3D" id="1.20.1250.20">
    <property type="entry name" value="MFS general substrate transporter like domains"/>
    <property type="match status" value="1"/>
</dbReference>
<comment type="caution">
    <text evidence="9">The sequence shown here is derived from an EMBL/GenBank/DDBJ whole genome shotgun (WGS) entry which is preliminary data.</text>
</comment>
<dbReference type="CDD" id="cd06173">
    <property type="entry name" value="MFS_MefA_like"/>
    <property type="match status" value="1"/>
</dbReference>
<dbReference type="Proteomes" id="UP000638648">
    <property type="component" value="Unassembled WGS sequence"/>
</dbReference>
<evidence type="ECO:0000256" key="2">
    <source>
        <dbReference type="ARBA" id="ARBA00022448"/>
    </source>
</evidence>
<evidence type="ECO:0000256" key="3">
    <source>
        <dbReference type="ARBA" id="ARBA00022475"/>
    </source>
</evidence>
<feature type="transmembrane region" description="Helical" evidence="7">
    <location>
        <begin position="291"/>
        <end position="309"/>
    </location>
</feature>
<evidence type="ECO:0000259" key="8">
    <source>
        <dbReference type="PROSITE" id="PS50850"/>
    </source>
</evidence>
<feature type="transmembrane region" description="Helical" evidence="7">
    <location>
        <begin position="155"/>
        <end position="183"/>
    </location>
</feature>
<keyword evidence="2" id="KW-0813">Transport</keyword>
<dbReference type="AlphaFoldDB" id="A0A927MTK7"/>
<feature type="transmembrane region" description="Helical" evidence="7">
    <location>
        <begin position="12"/>
        <end position="35"/>
    </location>
</feature>
<evidence type="ECO:0000313" key="9">
    <source>
        <dbReference type="EMBL" id="MBE1606666.1"/>
    </source>
</evidence>
<comment type="subcellular location">
    <subcellularLocation>
        <location evidence="1">Cell membrane</location>
        <topology evidence="1">Multi-pass membrane protein</topology>
    </subcellularLocation>
</comment>
<organism evidence="9 10">
    <name type="scientific">Actinopolymorpha pittospori</name>
    <dbReference type="NCBI Taxonomy" id="648752"/>
    <lineage>
        <taxon>Bacteria</taxon>
        <taxon>Bacillati</taxon>
        <taxon>Actinomycetota</taxon>
        <taxon>Actinomycetes</taxon>
        <taxon>Propionibacteriales</taxon>
        <taxon>Actinopolymorphaceae</taxon>
        <taxon>Actinopolymorpha</taxon>
    </lineage>
</organism>
<feature type="transmembrane region" description="Helical" evidence="7">
    <location>
        <begin position="315"/>
        <end position="333"/>
    </location>
</feature>
<dbReference type="RefSeq" id="WP_192750752.1">
    <property type="nucleotide sequence ID" value="NZ_BAABJL010000109.1"/>
</dbReference>
<evidence type="ECO:0000256" key="4">
    <source>
        <dbReference type="ARBA" id="ARBA00022692"/>
    </source>
</evidence>
<dbReference type="InterPro" id="IPR036259">
    <property type="entry name" value="MFS_trans_sf"/>
</dbReference>
<dbReference type="GO" id="GO:0022857">
    <property type="term" value="F:transmembrane transporter activity"/>
    <property type="evidence" value="ECO:0007669"/>
    <property type="project" value="InterPro"/>
</dbReference>
<feature type="transmembrane region" description="Helical" evidence="7">
    <location>
        <begin position="41"/>
        <end position="65"/>
    </location>
</feature>
<feature type="transmembrane region" description="Helical" evidence="7">
    <location>
        <begin position="262"/>
        <end position="279"/>
    </location>
</feature>
<dbReference type="InterPro" id="IPR020846">
    <property type="entry name" value="MFS_dom"/>
</dbReference>
<evidence type="ECO:0000256" key="1">
    <source>
        <dbReference type="ARBA" id="ARBA00004651"/>
    </source>
</evidence>
<dbReference type="SUPFAM" id="SSF103473">
    <property type="entry name" value="MFS general substrate transporter"/>
    <property type="match status" value="1"/>
</dbReference>
<protein>
    <submittedName>
        <fullName evidence="9">MFS family permease</fullName>
    </submittedName>
</protein>
<dbReference type="PANTHER" id="PTHR23513">
    <property type="entry name" value="INTEGRAL MEMBRANE EFFLUX PROTEIN-RELATED"/>
    <property type="match status" value="1"/>
</dbReference>